<evidence type="ECO:0000256" key="5">
    <source>
        <dbReference type="ARBA" id="ARBA00023136"/>
    </source>
</evidence>
<evidence type="ECO:0000256" key="6">
    <source>
        <dbReference type="SAM" id="Phobius"/>
    </source>
</evidence>
<dbReference type="EMBL" id="MN094788">
    <property type="protein sequence ID" value="QDH83690.1"/>
    <property type="molecule type" value="Genomic_DNA"/>
</dbReference>
<comment type="subcellular location">
    <subcellularLocation>
        <location evidence="1">Cell membrane</location>
        <topology evidence="1">Multi-pass membrane protein</topology>
    </subcellularLocation>
</comment>
<evidence type="ECO:0008006" key="9">
    <source>
        <dbReference type="Google" id="ProtNLM"/>
    </source>
</evidence>
<sequence>MTKLHRFFAIILLGIAIVYIAYGASITAYLFFKIYNLLEQSRMANILNTFLYFFTSLAMLALFMVVYEKVTPYREWVEIKNGNTAAAIAFGGALIGFVLPLWSVIMSTHSVLEVIKWGFLVGAIQIVSFLVIHRLRGFGDCVREGRVSSATFLAFASIAIGIINAASISY</sequence>
<dbReference type="InterPro" id="IPR007140">
    <property type="entry name" value="DUF350"/>
</dbReference>
<protein>
    <recommendedName>
        <fullName evidence="9">DUF350 domain-containing protein</fullName>
    </recommendedName>
</protein>
<keyword evidence="3 6" id="KW-0812">Transmembrane</keyword>
<name>A0A514CTB2_9CAUD</name>
<feature type="transmembrane region" description="Helical" evidence="6">
    <location>
        <begin position="7"/>
        <end position="32"/>
    </location>
</feature>
<feature type="transmembrane region" description="Helical" evidence="6">
    <location>
        <begin position="86"/>
        <end position="105"/>
    </location>
</feature>
<feature type="transmembrane region" description="Helical" evidence="6">
    <location>
        <begin position="44"/>
        <end position="66"/>
    </location>
</feature>
<evidence type="ECO:0000313" key="7">
    <source>
        <dbReference type="EMBL" id="QDH83690.1"/>
    </source>
</evidence>
<evidence type="ECO:0000256" key="2">
    <source>
        <dbReference type="ARBA" id="ARBA00022475"/>
    </source>
</evidence>
<reference evidence="7 8" key="1">
    <citation type="submission" date="2019-06" db="EMBL/GenBank/DDBJ databases">
        <authorList>
            <person name="Kincaid V.D."/>
            <person name="Fuller A."/>
            <person name="Hodges K."/>
            <person name="Bansal M."/>
            <person name="Essig J."/>
            <person name="Johnson A."/>
        </authorList>
    </citation>
    <scope>NUCLEOTIDE SEQUENCE [LARGE SCALE GENOMIC DNA]</scope>
</reference>
<dbReference type="KEGG" id="vg:56135992"/>
<keyword evidence="5 6" id="KW-0472">Membrane</keyword>
<organism evidence="7 8">
    <name type="scientific">Achromobacter phage Motura</name>
    <dbReference type="NCBI Taxonomy" id="2591403"/>
    <lineage>
        <taxon>Viruses</taxon>
        <taxon>Duplodnaviria</taxon>
        <taxon>Heunggongvirae</taxon>
        <taxon>Uroviricota</taxon>
        <taxon>Caudoviricetes</taxon>
        <taxon>Moturavirus</taxon>
        <taxon>Moturavirus motura</taxon>
    </lineage>
</organism>
<feature type="transmembrane region" description="Helical" evidence="6">
    <location>
        <begin position="147"/>
        <end position="168"/>
    </location>
</feature>
<keyword evidence="2" id="KW-1003">Cell membrane</keyword>
<keyword evidence="4 6" id="KW-1133">Transmembrane helix</keyword>
<evidence type="ECO:0000256" key="4">
    <source>
        <dbReference type="ARBA" id="ARBA00022989"/>
    </source>
</evidence>
<dbReference type="Proteomes" id="UP000320799">
    <property type="component" value="Segment"/>
</dbReference>
<dbReference type="GeneID" id="56135992"/>
<evidence type="ECO:0000256" key="1">
    <source>
        <dbReference type="ARBA" id="ARBA00004651"/>
    </source>
</evidence>
<keyword evidence="8" id="KW-1185">Reference proteome</keyword>
<dbReference type="GO" id="GO:0005886">
    <property type="term" value="C:plasma membrane"/>
    <property type="evidence" value="ECO:0007669"/>
    <property type="project" value="UniProtKB-SubCell"/>
</dbReference>
<dbReference type="PANTHER" id="PTHR40043">
    <property type="entry name" value="UPF0719 INNER MEMBRANE PROTEIN YJFL"/>
    <property type="match status" value="1"/>
</dbReference>
<accession>A0A514CTB2</accession>
<dbReference type="RefSeq" id="YP_009903716.1">
    <property type="nucleotide sequence ID" value="NC_049849.1"/>
</dbReference>
<dbReference type="PANTHER" id="PTHR40043:SF1">
    <property type="entry name" value="UPF0719 INNER MEMBRANE PROTEIN YJFL"/>
    <property type="match status" value="1"/>
</dbReference>
<proteinExistence type="predicted"/>
<evidence type="ECO:0000256" key="3">
    <source>
        <dbReference type="ARBA" id="ARBA00022692"/>
    </source>
</evidence>
<feature type="transmembrane region" description="Helical" evidence="6">
    <location>
        <begin position="117"/>
        <end position="135"/>
    </location>
</feature>
<evidence type="ECO:0000313" key="8">
    <source>
        <dbReference type="Proteomes" id="UP000320799"/>
    </source>
</evidence>
<dbReference type="Pfam" id="PF03994">
    <property type="entry name" value="DUF350"/>
    <property type="match status" value="1"/>
</dbReference>